<dbReference type="AlphaFoldDB" id="H2XL91"/>
<dbReference type="HOGENOM" id="CLU_3350805_0_0_1"/>
<sequence length="37" mass="4289">MFLSIFRVLFFSDEPSPVVESDFVVEAFGNCCHFCLR</sequence>
<reference evidence="2" key="1">
    <citation type="journal article" date="2002" name="Science">
        <title>The draft genome of Ciona intestinalis: insights into chordate and vertebrate origins.</title>
        <authorList>
            <person name="Dehal P."/>
            <person name="Satou Y."/>
            <person name="Campbell R.K."/>
            <person name="Chapman J."/>
            <person name="Degnan B."/>
            <person name="De Tomaso A."/>
            <person name="Davidson B."/>
            <person name="Di Gregorio A."/>
            <person name="Gelpke M."/>
            <person name="Goodstein D.M."/>
            <person name="Harafuji N."/>
            <person name="Hastings K.E."/>
            <person name="Ho I."/>
            <person name="Hotta K."/>
            <person name="Huang W."/>
            <person name="Kawashima T."/>
            <person name="Lemaire P."/>
            <person name="Martinez D."/>
            <person name="Meinertzhagen I.A."/>
            <person name="Necula S."/>
            <person name="Nonaka M."/>
            <person name="Putnam N."/>
            <person name="Rash S."/>
            <person name="Saiga H."/>
            <person name="Satake M."/>
            <person name="Terry A."/>
            <person name="Yamada L."/>
            <person name="Wang H.G."/>
            <person name="Awazu S."/>
            <person name="Azumi K."/>
            <person name="Boore J."/>
            <person name="Branno M."/>
            <person name="Chin-Bow S."/>
            <person name="DeSantis R."/>
            <person name="Doyle S."/>
            <person name="Francino P."/>
            <person name="Keys D.N."/>
            <person name="Haga S."/>
            <person name="Hayashi H."/>
            <person name="Hino K."/>
            <person name="Imai K.S."/>
            <person name="Inaba K."/>
            <person name="Kano S."/>
            <person name="Kobayashi K."/>
            <person name="Kobayashi M."/>
            <person name="Lee B.I."/>
            <person name="Makabe K.W."/>
            <person name="Manohar C."/>
            <person name="Matassi G."/>
            <person name="Medina M."/>
            <person name="Mochizuki Y."/>
            <person name="Mount S."/>
            <person name="Morishita T."/>
            <person name="Miura S."/>
            <person name="Nakayama A."/>
            <person name="Nishizaka S."/>
            <person name="Nomoto H."/>
            <person name="Ohta F."/>
            <person name="Oishi K."/>
            <person name="Rigoutsos I."/>
            <person name="Sano M."/>
            <person name="Sasaki A."/>
            <person name="Sasakura Y."/>
            <person name="Shoguchi E."/>
            <person name="Shin-i T."/>
            <person name="Spagnuolo A."/>
            <person name="Stainier D."/>
            <person name="Suzuki M.M."/>
            <person name="Tassy O."/>
            <person name="Takatori N."/>
            <person name="Tokuoka M."/>
            <person name="Yagi K."/>
            <person name="Yoshizaki F."/>
            <person name="Wada S."/>
            <person name="Zhang C."/>
            <person name="Hyatt P.D."/>
            <person name="Larimer F."/>
            <person name="Detter C."/>
            <person name="Doggett N."/>
            <person name="Glavina T."/>
            <person name="Hawkins T."/>
            <person name="Richardson P."/>
            <person name="Lucas S."/>
            <person name="Kohara Y."/>
            <person name="Levine M."/>
            <person name="Satoh N."/>
            <person name="Rokhsar D.S."/>
        </authorList>
    </citation>
    <scope>NUCLEOTIDE SEQUENCE [LARGE SCALE GENOMIC DNA]</scope>
</reference>
<reference evidence="1" key="3">
    <citation type="submission" date="2025-09" db="UniProtKB">
        <authorList>
            <consortium name="Ensembl"/>
        </authorList>
    </citation>
    <scope>IDENTIFICATION</scope>
</reference>
<dbReference type="Ensembl" id="ENSCINT00000035914.1">
    <property type="protein sequence ID" value="ENSCINP00000030423.1"/>
    <property type="gene ID" value="ENSCING00000019426.1"/>
</dbReference>
<name>H2XL91_CIOIN</name>
<accession>H2XL91</accession>
<evidence type="ECO:0000313" key="2">
    <source>
        <dbReference type="Proteomes" id="UP000008144"/>
    </source>
</evidence>
<protein>
    <submittedName>
        <fullName evidence="1">Uncharacterized protein</fullName>
    </submittedName>
</protein>
<proteinExistence type="predicted"/>
<dbReference type="Proteomes" id="UP000008144">
    <property type="component" value="Unassembled WGS sequence"/>
</dbReference>
<organism evidence="1 2">
    <name type="scientific">Ciona intestinalis</name>
    <name type="common">Transparent sea squirt</name>
    <name type="synonym">Ascidia intestinalis</name>
    <dbReference type="NCBI Taxonomy" id="7719"/>
    <lineage>
        <taxon>Eukaryota</taxon>
        <taxon>Metazoa</taxon>
        <taxon>Chordata</taxon>
        <taxon>Tunicata</taxon>
        <taxon>Ascidiacea</taxon>
        <taxon>Phlebobranchia</taxon>
        <taxon>Cionidae</taxon>
        <taxon>Ciona</taxon>
    </lineage>
</organism>
<keyword evidence="2" id="KW-1185">Reference proteome</keyword>
<reference evidence="1" key="2">
    <citation type="submission" date="2025-08" db="UniProtKB">
        <authorList>
            <consortium name="Ensembl"/>
        </authorList>
    </citation>
    <scope>IDENTIFICATION</scope>
</reference>
<evidence type="ECO:0000313" key="1">
    <source>
        <dbReference type="Ensembl" id="ENSCINP00000030423.1"/>
    </source>
</evidence>
<dbReference type="InParanoid" id="H2XL91"/>